<dbReference type="AlphaFoldDB" id="A0A1I1NLX0"/>
<proteinExistence type="predicted"/>
<protein>
    <submittedName>
        <fullName evidence="2">Uncharacterized protein</fullName>
    </submittedName>
</protein>
<feature type="transmembrane region" description="Helical" evidence="1">
    <location>
        <begin position="66"/>
        <end position="86"/>
    </location>
</feature>
<keyword evidence="1" id="KW-1133">Transmembrane helix</keyword>
<dbReference type="EMBL" id="FOMD01000002">
    <property type="protein sequence ID" value="SFC98426.1"/>
    <property type="molecule type" value="Genomic_DNA"/>
</dbReference>
<feature type="transmembrane region" description="Helical" evidence="1">
    <location>
        <begin position="24"/>
        <end position="46"/>
    </location>
</feature>
<dbReference type="STRING" id="1225127.SAMN05661030_2175"/>
<evidence type="ECO:0000313" key="2">
    <source>
        <dbReference type="EMBL" id="SFC98426.1"/>
    </source>
</evidence>
<sequence length="107" mass="11179">MEIIVLLLVPLPLGLLVRHRTAGFVAYTAVHAFVFTFQSLVLVVGWAGGVGRSAFGAFPAADMGEVWAYGAVNLVVYAVGLGLLVAGQRVAGRRRAEQSAVDVTPVG</sequence>
<reference evidence="3" key="1">
    <citation type="submission" date="2016-10" db="EMBL/GenBank/DDBJ databases">
        <authorList>
            <person name="Varghese N."/>
            <person name="Submissions S."/>
        </authorList>
    </citation>
    <scope>NUCLEOTIDE SEQUENCE [LARGE SCALE GENOMIC DNA]</scope>
    <source>
        <strain evidence="3">DSM 45962</strain>
    </source>
</reference>
<organism evidence="2 3">
    <name type="scientific">Klenkia taihuensis</name>
    <dbReference type="NCBI Taxonomy" id="1225127"/>
    <lineage>
        <taxon>Bacteria</taxon>
        <taxon>Bacillati</taxon>
        <taxon>Actinomycetota</taxon>
        <taxon>Actinomycetes</taxon>
        <taxon>Geodermatophilales</taxon>
        <taxon>Geodermatophilaceae</taxon>
        <taxon>Klenkia</taxon>
    </lineage>
</organism>
<name>A0A1I1NLX0_9ACTN</name>
<accession>A0A1I1NLX0</accession>
<evidence type="ECO:0000256" key="1">
    <source>
        <dbReference type="SAM" id="Phobius"/>
    </source>
</evidence>
<dbReference type="RefSeq" id="WP_091557792.1">
    <property type="nucleotide sequence ID" value="NZ_BNAC01000004.1"/>
</dbReference>
<evidence type="ECO:0000313" key="3">
    <source>
        <dbReference type="Proteomes" id="UP000199022"/>
    </source>
</evidence>
<keyword evidence="3" id="KW-1185">Reference proteome</keyword>
<gene>
    <name evidence="2" type="ORF">SAMN05661030_2175</name>
</gene>
<keyword evidence="1" id="KW-0812">Transmembrane</keyword>
<dbReference type="Proteomes" id="UP000199022">
    <property type="component" value="Unassembled WGS sequence"/>
</dbReference>
<keyword evidence="1" id="KW-0472">Membrane</keyword>